<evidence type="ECO:0000256" key="1">
    <source>
        <dbReference type="SAM" id="Coils"/>
    </source>
</evidence>
<reference evidence="2 3" key="1">
    <citation type="submission" date="2023-07" db="EMBL/GenBank/DDBJ databases">
        <title>Genomic Encyclopedia of Type Strains, Phase IV (KMG-IV): sequencing the most valuable type-strain genomes for metagenomic binning, comparative biology and taxonomic classification.</title>
        <authorList>
            <person name="Goeker M."/>
        </authorList>
    </citation>
    <scope>NUCLEOTIDE SEQUENCE [LARGE SCALE GENOMIC DNA]</scope>
    <source>
        <strain evidence="2 3">DSM 46876</strain>
    </source>
</reference>
<proteinExistence type="predicted"/>
<evidence type="ECO:0000313" key="2">
    <source>
        <dbReference type="EMBL" id="MDQ0418725.1"/>
    </source>
</evidence>
<dbReference type="EMBL" id="JAUSUV010000017">
    <property type="protein sequence ID" value="MDQ0418725.1"/>
    <property type="molecule type" value="Genomic_DNA"/>
</dbReference>
<dbReference type="Proteomes" id="UP001238450">
    <property type="component" value="Unassembled WGS sequence"/>
</dbReference>
<comment type="caution">
    <text evidence="2">The sequence shown here is derived from an EMBL/GenBank/DDBJ whole genome shotgun (WGS) entry which is preliminary data.</text>
</comment>
<feature type="coiled-coil region" evidence="1">
    <location>
        <begin position="134"/>
        <end position="190"/>
    </location>
</feature>
<evidence type="ECO:0000313" key="3">
    <source>
        <dbReference type="Proteomes" id="UP001238450"/>
    </source>
</evidence>
<accession>A0AAJ1TPT3</accession>
<protein>
    <submittedName>
        <fullName evidence="2">Response regulator RpfG family c-di-GMP phosphodiesterase</fullName>
    </submittedName>
</protein>
<name>A0AAJ1TPT3_9BACL</name>
<organism evidence="2 3">
    <name type="scientific">Croceifilum oryzae</name>
    <dbReference type="NCBI Taxonomy" id="1553429"/>
    <lineage>
        <taxon>Bacteria</taxon>
        <taxon>Bacillati</taxon>
        <taxon>Bacillota</taxon>
        <taxon>Bacilli</taxon>
        <taxon>Bacillales</taxon>
        <taxon>Thermoactinomycetaceae</taxon>
        <taxon>Croceifilum</taxon>
    </lineage>
</organism>
<dbReference type="RefSeq" id="WP_307254637.1">
    <property type="nucleotide sequence ID" value="NZ_JAUSUV010000017.1"/>
</dbReference>
<dbReference type="AlphaFoldDB" id="A0AAJ1TPT3"/>
<sequence length="235" mass="27883">MESEWLNSTKVTMRCGVTSRTLTNYISWHGIYIKHKREGTGNNRIYVHESAIFVLEIIKNMYSSSDGNRCTREQVQNYLSENHEMFLTLPDERKGTLVTLAQSMQGLRTYLDTAFMDVNSRIDNSQERQERFYRQEIELLKEHQNQEIESYKQQSQQEIESYKQQSQQEIQSLQQQFSEVQAQLAAALNTQNTNQELISKQLSRVEKYGVKRRKQRRQFPLFWRYVDEETDEDGG</sequence>
<gene>
    <name evidence="2" type="ORF">J2Z48_002929</name>
</gene>
<keyword evidence="1" id="KW-0175">Coiled coil</keyword>
<keyword evidence="3" id="KW-1185">Reference proteome</keyword>